<evidence type="ECO:0000256" key="7">
    <source>
        <dbReference type="RuleBase" id="RU363032"/>
    </source>
</evidence>
<dbReference type="Proteomes" id="UP000245412">
    <property type="component" value="Unassembled WGS sequence"/>
</dbReference>
<dbReference type="InterPro" id="IPR000515">
    <property type="entry name" value="MetI-like"/>
</dbReference>
<dbReference type="Gene3D" id="1.10.3720.10">
    <property type="entry name" value="MetI-like"/>
    <property type="match status" value="1"/>
</dbReference>
<keyword evidence="5 7" id="KW-1133">Transmembrane helix</keyword>
<keyword evidence="10" id="KW-1185">Reference proteome</keyword>
<dbReference type="GO" id="GO:0005886">
    <property type="term" value="C:plasma membrane"/>
    <property type="evidence" value="ECO:0007669"/>
    <property type="project" value="UniProtKB-SubCell"/>
</dbReference>
<evidence type="ECO:0000256" key="2">
    <source>
        <dbReference type="ARBA" id="ARBA00022448"/>
    </source>
</evidence>
<comment type="subcellular location">
    <subcellularLocation>
        <location evidence="1 7">Cell membrane</location>
        <topology evidence="1 7">Multi-pass membrane protein</topology>
    </subcellularLocation>
</comment>
<dbReference type="AlphaFoldDB" id="A0AB73T483"/>
<feature type="domain" description="ABC transmembrane type-1" evidence="8">
    <location>
        <begin position="82"/>
        <end position="275"/>
    </location>
</feature>
<evidence type="ECO:0000256" key="1">
    <source>
        <dbReference type="ARBA" id="ARBA00004651"/>
    </source>
</evidence>
<organism evidence="9 10">
    <name type="scientific">Murimonas intestini</name>
    <dbReference type="NCBI Taxonomy" id="1337051"/>
    <lineage>
        <taxon>Bacteria</taxon>
        <taxon>Bacillati</taxon>
        <taxon>Bacillota</taxon>
        <taxon>Clostridia</taxon>
        <taxon>Lachnospirales</taxon>
        <taxon>Lachnospiraceae</taxon>
        <taxon>Murimonas</taxon>
    </lineage>
</organism>
<dbReference type="GO" id="GO:0055085">
    <property type="term" value="P:transmembrane transport"/>
    <property type="evidence" value="ECO:0007669"/>
    <property type="project" value="InterPro"/>
</dbReference>
<dbReference type="PROSITE" id="PS50928">
    <property type="entry name" value="ABC_TM1"/>
    <property type="match status" value="1"/>
</dbReference>
<gene>
    <name evidence="9" type="ORF">C7383_106149</name>
</gene>
<sequence>MSKKTHNAIGGTRKQFTRIVTMAVLILVFLAFMFPFIMVLINSLKVKRDIIKDPFSWLFTVKGLSFDNFVSAFVQMDFLNAFKNSLLVTGGATILVTILASMTAYYIVRHRNKISTLTFSLMVASMIIPFQAIMIPLVSIYGGWLNILNHRITLIVLHTGFSMSMSVFMFHGFIRGSIPIALEEAACLDGCSSTQTFFRVVFPLLKPIISTLVILNALAFWNDYLLPSLVLSDKKLLTLPLSTYSFYGTYSADYGTIMAGLLLCVIPILVLYVILQKQIIKGVISGAVK</sequence>
<dbReference type="EMBL" id="QGGY01000006">
    <property type="protein sequence ID" value="PWJ75579.1"/>
    <property type="molecule type" value="Genomic_DNA"/>
</dbReference>
<feature type="transmembrane region" description="Helical" evidence="7">
    <location>
        <begin position="86"/>
        <end position="107"/>
    </location>
</feature>
<evidence type="ECO:0000259" key="8">
    <source>
        <dbReference type="PROSITE" id="PS50928"/>
    </source>
</evidence>
<evidence type="ECO:0000256" key="6">
    <source>
        <dbReference type="ARBA" id="ARBA00023136"/>
    </source>
</evidence>
<feature type="transmembrane region" description="Helical" evidence="7">
    <location>
        <begin position="200"/>
        <end position="221"/>
    </location>
</feature>
<protein>
    <submittedName>
        <fullName evidence="9">Carbohydrate ABC transporter membrane protein 2 (CUT1 family)</fullName>
    </submittedName>
</protein>
<reference evidence="9 10" key="1">
    <citation type="submission" date="2018-05" db="EMBL/GenBank/DDBJ databases">
        <authorList>
            <person name="Goeker M."/>
            <person name="Huntemann M."/>
            <person name="Clum A."/>
            <person name="Pillay M."/>
            <person name="Palaniappan K."/>
            <person name="Varghese N."/>
            <person name="Mikhailova N."/>
            <person name="Stamatis D."/>
            <person name="Reddy T."/>
            <person name="Daum C."/>
            <person name="Shapiro N."/>
            <person name="Ivanova N."/>
            <person name="Kyrpides N."/>
            <person name="Woyke T."/>
        </authorList>
    </citation>
    <scope>NUCLEOTIDE SEQUENCE [LARGE SCALE GENOMIC DNA]</scope>
    <source>
        <strain evidence="9 10">DSM 26524</strain>
    </source>
</reference>
<comment type="caution">
    <text evidence="9">The sequence shown here is derived from an EMBL/GenBank/DDBJ whole genome shotgun (WGS) entry which is preliminary data.</text>
</comment>
<keyword evidence="6 7" id="KW-0472">Membrane</keyword>
<name>A0AB73T483_9FIRM</name>
<evidence type="ECO:0000256" key="3">
    <source>
        <dbReference type="ARBA" id="ARBA00022475"/>
    </source>
</evidence>
<accession>A0AB73T483</accession>
<dbReference type="SUPFAM" id="SSF161098">
    <property type="entry name" value="MetI-like"/>
    <property type="match status" value="1"/>
</dbReference>
<keyword evidence="3" id="KW-1003">Cell membrane</keyword>
<keyword evidence="2 7" id="KW-0813">Transport</keyword>
<proteinExistence type="inferred from homology"/>
<dbReference type="InterPro" id="IPR035906">
    <property type="entry name" value="MetI-like_sf"/>
</dbReference>
<feature type="transmembrane region" description="Helical" evidence="7">
    <location>
        <begin position="20"/>
        <end position="43"/>
    </location>
</feature>
<dbReference type="PANTHER" id="PTHR43744">
    <property type="entry name" value="ABC TRANSPORTER PERMEASE PROTEIN MG189-RELATED-RELATED"/>
    <property type="match status" value="1"/>
</dbReference>
<feature type="transmembrane region" description="Helical" evidence="7">
    <location>
        <begin position="119"/>
        <end position="140"/>
    </location>
</feature>
<dbReference type="Pfam" id="PF00528">
    <property type="entry name" value="BPD_transp_1"/>
    <property type="match status" value="1"/>
</dbReference>
<evidence type="ECO:0000313" key="10">
    <source>
        <dbReference type="Proteomes" id="UP000245412"/>
    </source>
</evidence>
<keyword evidence="4 7" id="KW-0812">Transmembrane</keyword>
<evidence type="ECO:0000256" key="5">
    <source>
        <dbReference type="ARBA" id="ARBA00022989"/>
    </source>
</evidence>
<feature type="transmembrane region" description="Helical" evidence="7">
    <location>
        <begin position="254"/>
        <end position="275"/>
    </location>
</feature>
<evidence type="ECO:0000313" key="9">
    <source>
        <dbReference type="EMBL" id="PWJ75579.1"/>
    </source>
</evidence>
<evidence type="ECO:0000256" key="4">
    <source>
        <dbReference type="ARBA" id="ARBA00022692"/>
    </source>
</evidence>
<feature type="transmembrane region" description="Helical" evidence="7">
    <location>
        <begin position="152"/>
        <end position="174"/>
    </location>
</feature>
<comment type="similarity">
    <text evidence="7">Belongs to the binding-protein-dependent transport system permease family.</text>
</comment>
<dbReference type="CDD" id="cd06261">
    <property type="entry name" value="TM_PBP2"/>
    <property type="match status" value="1"/>
</dbReference>
<dbReference type="PANTHER" id="PTHR43744:SF8">
    <property type="entry name" value="SN-GLYCEROL-3-PHOSPHATE TRANSPORT SYSTEM PERMEASE PROTEIN UGPE"/>
    <property type="match status" value="1"/>
</dbReference>